<dbReference type="FunFam" id="3.20.20.70:FF:000014">
    <property type="entry name" value="Probable dual-specificity RNA methyltransferase RlmN"/>
    <property type="match status" value="1"/>
</dbReference>
<reference evidence="17" key="1">
    <citation type="submission" date="2016-10" db="EMBL/GenBank/DDBJ databases">
        <authorList>
            <person name="Varghese N."/>
            <person name="Submissions S."/>
        </authorList>
    </citation>
    <scope>NUCLEOTIDE SEQUENCE [LARGE SCALE GENOMIC DNA]</scope>
    <source>
        <strain evidence="17">DSM 8415</strain>
    </source>
</reference>
<evidence type="ECO:0000256" key="12">
    <source>
        <dbReference type="ARBA" id="ARBA00023014"/>
    </source>
</evidence>
<feature type="binding site" evidence="14">
    <location>
        <position position="114"/>
    </location>
    <ligand>
        <name>[4Fe-4S] cluster</name>
        <dbReference type="ChEBI" id="CHEBI:49883"/>
        <note>4Fe-4S-S-AdoMet</note>
    </ligand>
</feature>
<dbReference type="GO" id="GO:0070475">
    <property type="term" value="P:rRNA base methylation"/>
    <property type="evidence" value="ECO:0007669"/>
    <property type="project" value="UniProtKB-UniRule"/>
</dbReference>
<protein>
    <recommendedName>
        <fullName evidence="14">Probable dual-specificity RNA methyltransferase RlmN</fullName>
        <ecNumber evidence="14">2.1.1.192</ecNumber>
    </recommendedName>
    <alternativeName>
        <fullName evidence="14">23S rRNA (adenine(2503)-C(2))-methyltransferase</fullName>
    </alternativeName>
    <alternativeName>
        <fullName evidence="14">23S rRNA m2A2503 methyltransferase</fullName>
    </alternativeName>
    <alternativeName>
        <fullName evidence="14">Ribosomal RNA large subunit methyltransferase N</fullName>
    </alternativeName>
    <alternativeName>
        <fullName evidence="14">tRNA (adenine(37)-C(2))-methyltransferase</fullName>
    </alternativeName>
    <alternativeName>
        <fullName evidence="14">tRNA m2A37 methyltransferase</fullName>
    </alternativeName>
</protein>
<keyword evidence="13 14" id="KW-1015">Disulfide bond</keyword>
<accession>A0A1G6HLF2</accession>
<dbReference type="InterPro" id="IPR058240">
    <property type="entry name" value="rSAM_sf"/>
</dbReference>
<evidence type="ECO:0000256" key="14">
    <source>
        <dbReference type="HAMAP-Rule" id="MF_01849"/>
    </source>
</evidence>
<evidence type="ECO:0000256" key="8">
    <source>
        <dbReference type="ARBA" id="ARBA00022691"/>
    </source>
</evidence>
<dbReference type="GO" id="GO:0000049">
    <property type="term" value="F:tRNA binding"/>
    <property type="evidence" value="ECO:0007669"/>
    <property type="project" value="UniProtKB-UniRule"/>
</dbReference>
<dbReference type="SFLD" id="SFLDS00029">
    <property type="entry name" value="Radical_SAM"/>
    <property type="match status" value="1"/>
</dbReference>
<dbReference type="SUPFAM" id="SSF102114">
    <property type="entry name" value="Radical SAM enzymes"/>
    <property type="match status" value="1"/>
</dbReference>
<evidence type="ECO:0000256" key="6">
    <source>
        <dbReference type="ARBA" id="ARBA00022603"/>
    </source>
</evidence>
<evidence type="ECO:0000256" key="3">
    <source>
        <dbReference type="ARBA" id="ARBA00022485"/>
    </source>
</evidence>
<comment type="catalytic activity">
    <reaction evidence="14">
        <text>adenosine(37) in tRNA + 2 reduced [2Fe-2S]-[ferredoxin] + 2 S-adenosyl-L-methionine = 2-methyladenosine(37) in tRNA + 5'-deoxyadenosine + L-methionine + 2 oxidized [2Fe-2S]-[ferredoxin] + S-adenosyl-L-homocysteine</text>
        <dbReference type="Rhea" id="RHEA:43332"/>
        <dbReference type="Rhea" id="RHEA-COMP:10000"/>
        <dbReference type="Rhea" id="RHEA-COMP:10001"/>
        <dbReference type="Rhea" id="RHEA-COMP:10162"/>
        <dbReference type="Rhea" id="RHEA-COMP:10485"/>
        <dbReference type="ChEBI" id="CHEBI:17319"/>
        <dbReference type="ChEBI" id="CHEBI:33737"/>
        <dbReference type="ChEBI" id="CHEBI:33738"/>
        <dbReference type="ChEBI" id="CHEBI:57844"/>
        <dbReference type="ChEBI" id="CHEBI:57856"/>
        <dbReference type="ChEBI" id="CHEBI:59789"/>
        <dbReference type="ChEBI" id="CHEBI:74411"/>
        <dbReference type="ChEBI" id="CHEBI:74497"/>
        <dbReference type="EC" id="2.1.1.192"/>
    </reaction>
</comment>
<dbReference type="PROSITE" id="PS51918">
    <property type="entry name" value="RADICAL_SAM"/>
    <property type="match status" value="1"/>
</dbReference>
<dbReference type="GO" id="GO:0005737">
    <property type="term" value="C:cytoplasm"/>
    <property type="evidence" value="ECO:0007669"/>
    <property type="project" value="UniProtKB-SubCell"/>
</dbReference>
<dbReference type="InterPro" id="IPR027492">
    <property type="entry name" value="RNA_MTrfase_RlmN"/>
</dbReference>
<evidence type="ECO:0000256" key="11">
    <source>
        <dbReference type="ARBA" id="ARBA00023004"/>
    </source>
</evidence>
<sequence length="343" mass="39957">MYNFFNFTLSELEEYITNLGWEKYRAKQLFSFIYAKGCDDFLNISVLKKIERKFLSERFIIPKLEFSKTKDFDGTTKFLFKLFDNQAVESVLIPMKEGKNTICVSTQVGCKMNCKFCATAKLGFIRNLQAWEIVYQVWYIYNYIKKTTHKTPNIVFMGMGEPLDNYDNTIKAILILNSEFGLSISRRRITLSTCGVIPKIEMLKKDLAYINLAISLNAADNIKRSYLMPINNIYPIEELINCVKDFPMPERKRLTFEYVMIKDFNDKQEDIKNLIKLLKPIKCKINLIPLNKHIFTDNLLPSDNKTIEEFAQRLRDKNMFVTVRKSKGESINAACGMLVAAMR</sequence>
<dbReference type="InterPro" id="IPR004383">
    <property type="entry name" value="rRNA_lsu_MTrfase_RlmN/Cfr"/>
</dbReference>
<keyword evidence="10 14" id="KW-0479">Metal-binding</keyword>
<evidence type="ECO:0000256" key="1">
    <source>
        <dbReference type="ARBA" id="ARBA00004496"/>
    </source>
</evidence>
<comment type="similarity">
    <text evidence="2 14">Belongs to the radical SAM superfamily. RlmN family.</text>
</comment>
<name>A0A1G6HLF2_9BACT</name>
<feature type="binding site" evidence="14">
    <location>
        <begin position="160"/>
        <end position="161"/>
    </location>
    <ligand>
        <name>S-adenosyl-L-methionine</name>
        <dbReference type="ChEBI" id="CHEBI:59789"/>
    </ligand>
</feature>
<dbReference type="SFLD" id="SFLDF00275">
    <property type="entry name" value="adenosine_C2_methyltransferase"/>
    <property type="match status" value="1"/>
</dbReference>
<feature type="binding site" evidence="14">
    <location>
        <position position="291"/>
    </location>
    <ligand>
        <name>S-adenosyl-L-methionine</name>
        <dbReference type="ChEBI" id="CHEBI:59789"/>
    </ligand>
</feature>
<dbReference type="GO" id="GO:0019843">
    <property type="term" value="F:rRNA binding"/>
    <property type="evidence" value="ECO:0007669"/>
    <property type="project" value="UniProtKB-UniRule"/>
</dbReference>
<comment type="cofactor">
    <cofactor evidence="14">
        <name>[4Fe-4S] cluster</name>
        <dbReference type="ChEBI" id="CHEBI:49883"/>
    </cofactor>
    <text evidence="14">Binds 1 [4Fe-4S] cluster. The cluster is coordinated with 3 cysteines and an exchangeable S-adenosyl-L-methionine.</text>
</comment>
<feature type="binding site" evidence="14">
    <location>
        <begin position="215"/>
        <end position="217"/>
    </location>
    <ligand>
        <name>S-adenosyl-L-methionine</name>
        <dbReference type="ChEBI" id="CHEBI:59789"/>
    </ligand>
</feature>
<evidence type="ECO:0000313" key="17">
    <source>
        <dbReference type="Proteomes" id="UP000199411"/>
    </source>
</evidence>
<evidence type="ECO:0000256" key="9">
    <source>
        <dbReference type="ARBA" id="ARBA00022694"/>
    </source>
</evidence>
<dbReference type="AlphaFoldDB" id="A0A1G6HLF2"/>
<feature type="domain" description="Radical SAM core" evidence="15">
    <location>
        <begin position="96"/>
        <end position="330"/>
    </location>
</feature>
<keyword evidence="11 14" id="KW-0408">Iron</keyword>
<dbReference type="OrthoDB" id="9793973at2"/>
<dbReference type="InterPro" id="IPR040072">
    <property type="entry name" value="Methyltransferase_A"/>
</dbReference>
<feature type="active site" description="S-methylcysteine intermediate" evidence="14">
    <location>
        <position position="335"/>
    </location>
</feature>
<dbReference type="InterPro" id="IPR013785">
    <property type="entry name" value="Aldolase_TIM"/>
</dbReference>
<dbReference type="GO" id="GO:0051539">
    <property type="term" value="F:4 iron, 4 sulfur cluster binding"/>
    <property type="evidence" value="ECO:0007669"/>
    <property type="project" value="UniProtKB-UniRule"/>
</dbReference>
<feature type="active site" description="Proton acceptor" evidence="14">
    <location>
        <position position="89"/>
    </location>
</feature>
<dbReference type="GO" id="GO:0046872">
    <property type="term" value="F:metal ion binding"/>
    <property type="evidence" value="ECO:0007669"/>
    <property type="project" value="UniProtKB-KW"/>
</dbReference>
<comment type="subcellular location">
    <subcellularLocation>
        <location evidence="1 14">Cytoplasm</location>
    </subcellularLocation>
</comment>
<dbReference type="InterPro" id="IPR007197">
    <property type="entry name" value="rSAM"/>
</dbReference>
<gene>
    <name evidence="14" type="primary">rlmN</name>
    <name evidence="16" type="ORF">SAMN05660835_00004</name>
</gene>
<evidence type="ECO:0000313" key="16">
    <source>
        <dbReference type="EMBL" id="SDB94725.1"/>
    </source>
</evidence>
<comment type="miscellaneous">
    <text evidence="14">Reaction proceeds by a ping-pong mechanism involving intermediate methylation of a conserved cysteine residue.</text>
</comment>
<comment type="function">
    <text evidence="14">Specifically methylates position 2 of adenine 2503 in 23S rRNA and position 2 of adenine 37 in tRNAs.</text>
</comment>
<dbReference type="GO" id="GO:0070040">
    <property type="term" value="F:rRNA (adenine(2503)-C2-)-methyltransferase activity"/>
    <property type="evidence" value="ECO:0007669"/>
    <property type="project" value="UniProtKB-UniRule"/>
</dbReference>
<dbReference type="GO" id="GO:0002935">
    <property type="term" value="F:tRNA (adenine(37)-C2)-methyltransferase activity"/>
    <property type="evidence" value="ECO:0007669"/>
    <property type="project" value="UniProtKB-UniRule"/>
</dbReference>
<evidence type="ECO:0000256" key="4">
    <source>
        <dbReference type="ARBA" id="ARBA00022490"/>
    </source>
</evidence>
<keyword evidence="17" id="KW-1185">Reference proteome</keyword>
<dbReference type="SFLD" id="SFLDG01062">
    <property type="entry name" value="methyltransferase_(Class_A)"/>
    <property type="match status" value="1"/>
</dbReference>
<dbReference type="PANTHER" id="PTHR30544">
    <property type="entry name" value="23S RRNA METHYLTRANSFERASE"/>
    <property type="match status" value="1"/>
</dbReference>
<keyword evidence="6 14" id="KW-0489">Methyltransferase</keyword>
<evidence type="ECO:0000256" key="10">
    <source>
        <dbReference type="ARBA" id="ARBA00022723"/>
    </source>
</evidence>
<keyword evidence="4 14" id="KW-0963">Cytoplasm</keyword>
<dbReference type="HAMAP" id="MF_01849">
    <property type="entry name" value="RNA_methyltr_RlmN"/>
    <property type="match status" value="1"/>
</dbReference>
<feature type="binding site" evidence="14">
    <location>
        <position position="192"/>
    </location>
    <ligand>
        <name>S-adenosyl-L-methionine</name>
        <dbReference type="ChEBI" id="CHEBI:59789"/>
    </ligand>
</feature>
<comment type="catalytic activity">
    <reaction evidence="14">
        <text>adenosine(2503) in 23S rRNA + 2 reduced [2Fe-2S]-[ferredoxin] + 2 S-adenosyl-L-methionine = 2-methyladenosine(2503) in 23S rRNA + 5'-deoxyadenosine + L-methionine + 2 oxidized [2Fe-2S]-[ferredoxin] + S-adenosyl-L-homocysteine</text>
        <dbReference type="Rhea" id="RHEA:42916"/>
        <dbReference type="Rhea" id="RHEA-COMP:10000"/>
        <dbReference type="Rhea" id="RHEA-COMP:10001"/>
        <dbReference type="Rhea" id="RHEA-COMP:10152"/>
        <dbReference type="Rhea" id="RHEA-COMP:10282"/>
        <dbReference type="ChEBI" id="CHEBI:17319"/>
        <dbReference type="ChEBI" id="CHEBI:33737"/>
        <dbReference type="ChEBI" id="CHEBI:33738"/>
        <dbReference type="ChEBI" id="CHEBI:57844"/>
        <dbReference type="ChEBI" id="CHEBI:57856"/>
        <dbReference type="ChEBI" id="CHEBI:59789"/>
        <dbReference type="ChEBI" id="CHEBI:74411"/>
        <dbReference type="ChEBI" id="CHEBI:74497"/>
        <dbReference type="EC" id="2.1.1.192"/>
    </reaction>
</comment>
<dbReference type="GO" id="GO:0030488">
    <property type="term" value="P:tRNA methylation"/>
    <property type="evidence" value="ECO:0007669"/>
    <property type="project" value="UniProtKB-UniRule"/>
</dbReference>
<dbReference type="RefSeq" id="WP_092127229.1">
    <property type="nucleotide sequence ID" value="NZ_FMYU01000001.1"/>
</dbReference>
<keyword evidence="12 14" id="KW-0411">Iron-sulfur</keyword>
<dbReference type="Pfam" id="PF04055">
    <property type="entry name" value="Radical_SAM"/>
    <property type="match status" value="1"/>
</dbReference>
<evidence type="ECO:0000256" key="2">
    <source>
        <dbReference type="ARBA" id="ARBA00007544"/>
    </source>
</evidence>
<feature type="binding site" evidence="14">
    <location>
        <position position="110"/>
    </location>
    <ligand>
        <name>[4Fe-4S] cluster</name>
        <dbReference type="ChEBI" id="CHEBI:49883"/>
        <note>4Fe-4S-S-AdoMet</note>
    </ligand>
</feature>
<organism evidence="16 17">
    <name type="scientific">Desulfurella multipotens</name>
    <dbReference type="NCBI Taxonomy" id="79269"/>
    <lineage>
        <taxon>Bacteria</taxon>
        <taxon>Pseudomonadati</taxon>
        <taxon>Campylobacterota</taxon>
        <taxon>Desulfurellia</taxon>
        <taxon>Desulfurellales</taxon>
        <taxon>Desulfurellaceae</taxon>
        <taxon>Desulfurella</taxon>
    </lineage>
</organism>
<keyword evidence="3 14" id="KW-0004">4Fe-4S</keyword>
<evidence type="ECO:0000256" key="7">
    <source>
        <dbReference type="ARBA" id="ARBA00022679"/>
    </source>
</evidence>
<feature type="binding site" evidence="14">
    <location>
        <position position="117"/>
    </location>
    <ligand>
        <name>[4Fe-4S] cluster</name>
        <dbReference type="ChEBI" id="CHEBI:49883"/>
        <note>4Fe-4S-S-AdoMet</note>
    </ligand>
</feature>
<dbReference type="PANTHER" id="PTHR30544:SF5">
    <property type="entry name" value="RADICAL SAM CORE DOMAIN-CONTAINING PROTEIN"/>
    <property type="match status" value="1"/>
</dbReference>
<keyword evidence="7 14" id="KW-0808">Transferase</keyword>
<proteinExistence type="inferred from homology"/>
<dbReference type="EC" id="2.1.1.192" evidence="14"/>
<dbReference type="Proteomes" id="UP000199411">
    <property type="component" value="Unassembled WGS sequence"/>
</dbReference>
<keyword evidence="8 14" id="KW-0949">S-adenosyl-L-methionine</keyword>
<dbReference type="EMBL" id="FMYU01000001">
    <property type="protein sequence ID" value="SDB94725.1"/>
    <property type="molecule type" value="Genomic_DNA"/>
</dbReference>
<dbReference type="NCBIfam" id="TIGR00048">
    <property type="entry name" value="rRNA_mod_RlmN"/>
    <property type="match status" value="1"/>
</dbReference>
<evidence type="ECO:0000256" key="13">
    <source>
        <dbReference type="ARBA" id="ARBA00023157"/>
    </source>
</evidence>
<dbReference type="Gene3D" id="1.10.150.530">
    <property type="match status" value="1"/>
</dbReference>
<dbReference type="Pfam" id="PF21016">
    <property type="entry name" value="RlmN_N"/>
    <property type="match status" value="1"/>
</dbReference>
<keyword evidence="5 14" id="KW-0698">rRNA processing</keyword>
<evidence type="ECO:0000259" key="15">
    <source>
        <dbReference type="PROSITE" id="PS51918"/>
    </source>
</evidence>
<evidence type="ECO:0000256" key="5">
    <source>
        <dbReference type="ARBA" id="ARBA00022552"/>
    </source>
</evidence>
<dbReference type="PIRSF" id="PIRSF006004">
    <property type="entry name" value="CHP00048"/>
    <property type="match status" value="1"/>
</dbReference>
<keyword evidence="9 14" id="KW-0819">tRNA processing</keyword>
<dbReference type="InterPro" id="IPR048641">
    <property type="entry name" value="RlmN_N"/>
</dbReference>
<dbReference type="Gene3D" id="3.20.20.70">
    <property type="entry name" value="Aldolase class I"/>
    <property type="match status" value="1"/>
</dbReference>
<comment type="caution">
    <text evidence="14">Lacks conserved residue(s) required for the propagation of feature annotation.</text>
</comment>